<comment type="caution">
    <text evidence="2">The sequence shown here is derived from an EMBL/GenBank/DDBJ whole genome shotgun (WGS) entry which is preliminary data.</text>
</comment>
<dbReference type="EMBL" id="QEAM01000096">
    <property type="protein sequence ID" value="TPX46718.1"/>
    <property type="molecule type" value="Genomic_DNA"/>
</dbReference>
<dbReference type="Proteomes" id="UP000320475">
    <property type="component" value="Unassembled WGS sequence"/>
</dbReference>
<evidence type="ECO:0000313" key="2">
    <source>
        <dbReference type="EMBL" id="TPX51552.1"/>
    </source>
</evidence>
<dbReference type="AlphaFoldDB" id="A0A507DIQ6"/>
<evidence type="ECO:0000313" key="1">
    <source>
        <dbReference type="EMBL" id="TPX46718.1"/>
    </source>
</evidence>
<organism evidence="2 3">
    <name type="scientific">Synchytrium endobioticum</name>
    <dbReference type="NCBI Taxonomy" id="286115"/>
    <lineage>
        <taxon>Eukaryota</taxon>
        <taxon>Fungi</taxon>
        <taxon>Fungi incertae sedis</taxon>
        <taxon>Chytridiomycota</taxon>
        <taxon>Chytridiomycota incertae sedis</taxon>
        <taxon>Chytridiomycetes</taxon>
        <taxon>Synchytriales</taxon>
        <taxon>Synchytriaceae</taxon>
        <taxon>Synchytrium</taxon>
    </lineage>
</organism>
<dbReference type="EMBL" id="QEAN01000052">
    <property type="protein sequence ID" value="TPX51552.1"/>
    <property type="molecule type" value="Genomic_DNA"/>
</dbReference>
<gene>
    <name evidence="1" type="ORF">SeLEV6574_g03074</name>
    <name evidence="2" type="ORF">SeMB42_g01856</name>
</gene>
<dbReference type="Proteomes" id="UP000317494">
    <property type="component" value="Unassembled WGS sequence"/>
</dbReference>
<accession>A0A507DIQ6</accession>
<dbReference type="VEuPathDB" id="FungiDB:SeMB42_g01856"/>
<evidence type="ECO:0000313" key="3">
    <source>
        <dbReference type="Proteomes" id="UP000317494"/>
    </source>
</evidence>
<proteinExistence type="predicted"/>
<evidence type="ECO:0008006" key="5">
    <source>
        <dbReference type="Google" id="ProtNLM"/>
    </source>
</evidence>
<keyword evidence="3" id="KW-1185">Reference proteome</keyword>
<sequence>MAYDNIAVSQSLLDLPVELIEAIIAKVPNVRHLSQSCRALHRLSKKSCVRYNWLANNVKLLSSSSRKITFPMTLMTSQYSVKILNLATRLYSDTDDDDDPILSRIYWAFWTWARSTGCAITGHFLIKHTHIFPNQRCVFANGVRVLVEDGHVELACVLLEQATWDTCMRALVLFMSCAPARQALGIVFANVDNGGAFSETSAQFYIRAASNLILKPGVSSNMWHIYLAQACRLMAVDRERAAVLCLEIVVRHQRWEHWKLIYDAFVGSAPSSAVRRIMDRVRELGHNEVLMNQFPLGRDIPQPAEKRVNVILL</sequence>
<reference evidence="3 4" key="1">
    <citation type="journal article" date="2019" name="Sci. Rep.">
        <title>Comparative genomics of chytrid fungi reveal insights into the obligate biotrophic and pathogenic lifestyle of Synchytrium endobioticum.</title>
        <authorList>
            <person name="van de Vossenberg B.T.L.H."/>
            <person name="Warris S."/>
            <person name="Nguyen H.D.T."/>
            <person name="van Gent-Pelzer M.P.E."/>
            <person name="Joly D.L."/>
            <person name="van de Geest H.C."/>
            <person name="Bonants P.J.M."/>
            <person name="Smith D.S."/>
            <person name="Levesque C.A."/>
            <person name="van der Lee T.A.J."/>
        </authorList>
    </citation>
    <scope>NUCLEOTIDE SEQUENCE [LARGE SCALE GENOMIC DNA]</scope>
    <source>
        <strain evidence="1 4">LEV6574</strain>
        <strain evidence="2 3">MB42</strain>
    </source>
</reference>
<name>A0A507DIQ6_9FUNG</name>
<evidence type="ECO:0000313" key="4">
    <source>
        <dbReference type="Proteomes" id="UP000320475"/>
    </source>
</evidence>
<protein>
    <recommendedName>
        <fullName evidence="5">F-box domain-containing protein</fullName>
    </recommendedName>
</protein>